<evidence type="ECO:0000313" key="1">
    <source>
        <dbReference type="RefSeq" id="XP_028128155.1"/>
    </source>
</evidence>
<gene>
    <name evidence="1" type="primary">LOC114324500</name>
</gene>
<dbReference type="InParanoid" id="A0A6P7F3S7"/>
<dbReference type="InterPro" id="IPR038606">
    <property type="entry name" value="To_sf"/>
</dbReference>
<dbReference type="PANTHER" id="PTHR11008:SF32">
    <property type="entry name" value="CIRCADIAN CLOCK-CONTROLLED PROTEIN DAYWAKE-RELATED"/>
    <property type="match status" value="1"/>
</dbReference>
<dbReference type="Gene3D" id="3.15.10.30">
    <property type="entry name" value="Haemolymph juvenile hormone binding protein"/>
    <property type="match status" value="1"/>
</dbReference>
<protein>
    <submittedName>
        <fullName evidence="1">Circadian clock-controlled protein-like</fullName>
    </submittedName>
</protein>
<dbReference type="SMART" id="SM00700">
    <property type="entry name" value="JHBP"/>
    <property type="match status" value="1"/>
</dbReference>
<organism evidence="1">
    <name type="scientific">Diabrotica virgifera virgifera</name>
    <name type="common">western corn rootworm</name>
    <dbReference type="NCBI Taxonomy" id="50390"/>
    <lineage>
        <taxon>Eukaryota</taxon>
        <taxon>Metazoa</taxon>
        <taxon>Ecdysozoa</taxon>
        <taxon>Arthropoda</taxon>
        <taxon>Hexapoda</taxon>
        <taxon>Insecta</taxon>
        <taxon>Pterygota</taxon>
        <taxon>Neoptera</taxon>
        <taxon>Endopterygota</taxon>
        <taxon>Coleoptera</taxon>
        <taxon>Polyphaga</taxon>
        <taxon>Cucujiformia</taxon>
        <taxon>Chrysomeloidea</taxon>
        <taxon>Chrysomelidae</taxon>
        <taxon>Galerucinae</taxon>
        <taxon>Diabroticina</taxon>
        <taxon>Diabroticites</taxon>
        <taxon>Diabrotica</taxon>
    </lineage>
</organism>
<sequence length="144" mass="16041">YDTGKKSLAFTTFNPVLKQQGKYDLKGKILVIPVYGKGDSIVTLKDVTMNHFMTFGEEKKQGKTYLKVINYVAELSIKGANFDFKNLFDGNKLLSDNILKVVNENWSVIIGELRPGIVKSYAQIFSAIAQSVVSKVPVDDIFPS</sequence>
<dbReference type="PANTHER" id="PTHR11008">
    <property type="entry name" value="PROTEIN TAKEOUT-LIKE PROTEIN"/>
    <property type="match status" value="1"/>
</dbReference>
<dbReference type="AlphaFoldDB" id="A0A6P7F3S7"/>
<dbReference type="Pfam" id="PF06585">
    <property type="entry name" value="JHBP"/>
    <property type="match status" value="1"/>
</dbReference>
<name>A0A6P7F3S7_DIAVI</name>
<accession>A0A6P7F3S7</accession>
<dbReference type="InterPro" id="IPR010562">
    <property type="entry name" value="Haemolymph_juvenile_hormone-bd"/>
</dbReference>
<dbReference type="FunCoup" id="A0A6P7F3S7">
    <property type="interactions" value="4"/>
</dbReference>
<dbReference type="GO" id="GO:0005615">
    <property type="term" value="C:extracellular space"/>
    <property type="evidence" value="ECO:0007669"/>
    <property type="project" value="TreeGrafter"/>
</dbReference>
<proteinExistence type="predicted"/>
<reference evidence="1" key="1">
    <citation type="submission" date="2025-08" db="UniProtKB">
        <authorList>
            <consortium name="RefSeq"/>
        </authorList>
    </citation>
    <scope>IDENTIFICATION</scope>
    <source>
        <tissue evidence="1">Whole insect</tissue>
    </source>
</reference>
<feature type="non-terminal residue" evidence="1">
    <location>
        <position position="1"/>
    </location>
</feature>
<dbReference type="RefSeq" id="XP_028128155.1">
    <property type="nucleotide sequence ID" value="XM_028272354.1"/>
</dbReference>